<keyword evidence="1" id="KW-0812">Transmembrane</keyword>
<dbReference type="InterPro" id="IPR036259">
    <property type="entry name" value="MFS_trans_sf"/>
</dbReference>
<reference evidence="2 3" key="1">
    <citation type="submission" date="2017-06" db="EMBL/GenBank/DDBJ databases">
        <title>Complete genome of Francisella halioticida.</title>
        <authorList>
            <person name="Sjodin A."/>
        </authorList>
    </citation>
    <scope>NUCLEOTIDE SEQUENCE [LARGE SCALE GENOMIC DNA]</scope>
    <source>
        <strain evidence="2 3">DSM 23729</strain>
    </source>
</reference>
<accession>A0ABM6M0D5</accession>
<name>A0ABM6M0D5_9GAMM</name>
<gene>
    <name evidence="2" type="ORF">CDV26_07615</name>
</gene>
<feature type="transmembrane region" description="Helical" evidence="1">
    <location>
        <begin position="6"/>
        <end position="24"/>
    </location>
</feature>
<keyword evidence="1" id="KW-0472">Membrane</keyword>
<proteinExistence type="predicted"/>
<evidence type="ECO:0000256" key="1">
    <source>
        <dbReference type="SAM" id="Phobius"/>
    </source>
</evidence>
<dbReference type="EMBL" id="CP022132">
    <property type="protein sequence ID" value="ASG68279.1"/>
    <property type="molecule type" value="Genomic_DNA"/>
</dbReference>
<evidence type="ECO:0000313" key="2">
    <source>
        <dbReference type="EMBL" id="ASG68279.1"/>
    </source>
</evidence>
<sequence length="116" mass="13241">MSQIGGYDHFACLVSIILAILVKYKIVESISKISHEKLNLLNEFRIIKNLLKAADNNSIRYLLFSSTFLSLSIMTYYEFYPIILANNWNMNSMFIAILTAVYSISLSLGVLYIPSF</sequence>
<evidence type="ECO:0000313" key="3">
    <source>
        <dbReference type="Proteomes" id="UP000249910"/>
    </source>
</evidence>
<feature type="transmembrane region" description="Helical" evidence="1">
    <location>
        <begin position="92"/>
        <end position="113"/>
    </location>
</feature>
<feature type="transmembrane region" description="Helical" evidence="1">
    <location>
        <begin position="61"/>
        <end position="80"/>
    </location>
</feature>
<dbReference type="Proteomes" id="UP000249910">
    <property type="component" value="Chromosome"/>
</dbReference>
<evidence type="ECO:0008006" key="4">
    <source>
        <dbReference type="Google" id="ProtNLM"/>
    </source>
</evidence>
<dbReference type="SUPFAM" id="SSF103473">
    <property type="entry name" value="MFS general substrate transporter"/>
    <property type="match status" value="1"/>
</dbReference>
<keyword evidence="1" id="KW-1133">Transmembrane helix</keyword>
<keyword evidence="3" id="KW-1185">Reference proteome</keyword>
<organism evidence="2 3">
    <name type="scientific">Francisella halioticida</name>
    <dbReference type="NCBI Taxonomy" id="549298"/>
    <lineage>
        <taxon>Bacteria</taxon>
        <taxon>Pseudomonadati</taxon>
        <taxon>Pseudomonadota</taxon>
        <taxon>Gammaproteobacteria</taxon>
        <taxon>Thiotrichales</taxon>
        <taxon>Francisellaceae</taxon>
        <taxon>Francisella</taxon>
    </lineage>
</organism>
<protein>
    <recommendedName>
        <fullName evidence="4">MFS transporter</fullName>
    </recommendedName>
</protein>
<dbReference type="RefSeq" id="WP_088772772.1">
    <property type="nucleotide sequence ID" value="NZ_AP023082.1"/>
</dbReference>